<dbReference type="PANTHER" id="PTHR22916:SF3">
    <property type="entry name" value="UDP-GLCNAC:BETAGAL BETA-1,3-N-ACETYLGLUCOSAMINYLTRANSFERASE-LIKE PROTEIN 1"/>
    <property type="match status" value="1"/>
</dbReference>
<comment type="caution">
    <text evidence="2">The sequence shown here is derived from an EMBL/GenBank/DDBJ whole genome shotgun (WGS) entry which is preliminary data.</text>
</comment>
<reference evidence="2" key="1">
    <citation type="submission" date="2021-02" db="EMBL/GenBank/DDBJ databases">
        <title>Infant gut strain persistence is associated with maternal origin, phylogeny, and functional potential including surface adhesion and iron acquisition.</title>
        <authorList>
            <person name="Lou Y.C."/>
        </authorList>
    </citation>
    <scope>NUCLEOTIDE SEQUENCE</scope>
    <source>
        <strain evidence="2">L3_108_031G1_dasL3_108_031G1_concoct_20</strain>
    </source>
</reference>
<dbReference type="RefSeq" id="WP_278467340.1">
    <property type="nucleotide sequence ID" value="NZ_AP031417.1"/>
</dbReference>
<protein>
    <submittedName>
        <fullName evidence="2">Glycosyltransferase family 2 protein</fullName>
    </submittedName>
</protein>
<dbReference type="AlphaFoldDB" id="A0A942WN57"/>
<dbReference type="CDD" id="cd00761">
    <property type="entry name" value="Glyco_tranf_GTA_type"/>
    <property type="match status" value="1"/>
</dbReference>
<organism evidence="2 3">
    <name type="scientific">Veillonella parvula</name>
    <name type="common">Staphylococcus parvulus</name>
    <dbReference type="NCBI Taxonomy" id="29466"/>
    <lineage>
        <taxon>Bacteria</taxon>
        <taxon>Bacillati</taxon>
        <taxon>Bacillota</taxon>
        <taxon>Negativicutes</taxon>
        <taxon>Veillonellales</taxon>
        <taxon>Veillonellaceae</taxon>
        <taxon>Veillonella</taxon>
    </lineage>
</organism>
<dbReference type="PANTHER" id="PTHR22916">
    <property type="entry name" value="GLYCOSYLTRANSFERASE"/>
    <property type="match status" value="1"/>
</dbReference>
<dbReference type="InterPro" id="IPR001173">
    <property type="entry name" value="Glyco_trans_2-like"/>
</dbReference>
<evidence type="ECO:0000313" key="3">
    <source>
        <dbReference type="Proteomes" id="UP000778864"/>
    </source>
</evidence>
<evidence type="ECO:0000259" key="1">
    <source>
        <dbReference type="Pfam" id="PF00535"/>
    </source>
</evidence>
<name>A0A942WN57_VEIPA</name>
<dbReference type="Pfam" id="PF00535">
    <property type="entry name" value="Glycos_transf_2"/>
    <property type="match status" value="1"/>
</dbReference>
<dbReference type="Proteomes" id="UP000778864">
    <property type="component" value="Unassembled WGS sequence"/>
</dbReference>
<dbReference type="EMBL" id="JAGZMU010000003">
    <property type="protein sequence ID" value="MBS4893252.1"/>
    <property type="molecule type" value="Genomic_DNA"/>
</dbReference>
<dbReference type="GO" id="GO:0016758">
    <property type="term" value="F:hexosyltransferase activity"/>
    <property type="evidence" value="ECO:0007669"/>
    <property type="project" value="UniProtKB-ARBA"/>
</dbReference>
<dbReference type="Gene3D" id="3.90.550.10">
    <property type="entry name" value="Spore Coat Polysaccharide Biosynthesis Protein SpsA, Chain A"/>
    <property type="match status" value="1"/>
</dbReference>
<proteinExistence type="predicted"/>
<sequence length="327" mass="38556">MSEKILSISIAAYNVENVIKKCLDSLCECRYFDKLDIIVVDDGSSDQTVDLVTSYVQKFPNIITLIAKENGGHGSTINASLKVAKGKYYKVLDGDDWVNPNALDQLVTYLENADVDLVINPYNEVYNDRISLINVRRNLKFNTLYTINDLSEFDYMPMHSICVKLEQYKKVNQSISEHCFYVDTEFVYFIFSIIDSVVFLEDVVYQYRLDQPTQSVSWNGIYKHIEDYICILKRLFKLYNDTHYTNGYRQNLLFRLLSSRYKLLFYWYSNFTNTDKDYLLIDIDKDLRKLYPQLLASINLGVYSLLRIRYKLGLLFIRLLRRLLRRL</sequence>
<feature type="domain" description="Glycosyltransferase 2-like" evidence="1">
    <location>
        <begin position="7"/>
        <end position="122"/>
    </location>
</feature>
<dbReference type="SUPFAM" id="SSF53448">
    <property type="entry name" value="Nucleotide-diphospho-sugar transferases"/>
    <property type="match status" value="1"/>
</dbReference>
<gene>
    <name evidence="2" type="ORF">KHZ90_05685</name>
</gene>
<evidence type="ECO:0000313" key="2">
    <source>
        <dbReference type="EMBL" id="MBS4893252.1"/>
    </source>
</evidence>
<dbReference type="InterPro" id="IPR029044">
    <property type="entry name" value="Nucleotide-diphossugar_trans"/>
</dbReference>
<accession>A0A942WN57</accession>